<dbReference type="Pfam" id="PF13445">
    <property type="entry name" value="zf-RING_UBOX"/>
    <property type="match status" value="1"/>
</dbReference>
<dbReference type="PROSITE" id="PS51867">
    <property type="entry name" value="ZF_RING_GID"/>
    <property type="match status" value="1"/>
</dbReference>
<dbReference type="OMA" id="HKFLMYG"/>
<dbReference type="FunFam" id="3.30.40.10:FF:000143">
    <property type="entry name" value="Regulator of gluconeogenesis Rmd5"/>
    <property type="match status" value="1"/>
</dbReference>
<dbReference type="SUPFAM" id="SSF57850">
    <property type="entry name" value="RING/U-box"/>
    <property type="match status" value="1"/>
</dbReference>
<dbReference type="KEGG" id="spu:588281"/>
<keyword evidence="5" id="KW-0862">Zinc</keyword>
<dbReference type="AlphaFoldDB" id="A0A7M7GRA5"/>
<organism evidence="9 10">
    <name type="scientific">Strongylocentrotus purpuratus</name>
    <name type="common">Purple sea urchin</name>
    <dbReference type="NCBI Taxonomy" id="7668"/>
    <lineage>
        <taxon>Eukaryota</taxon>
        <taxon>Metazoa</taxon>
        <taxon>Echinodermata</taxon>
        <taxon>Eleutherozoa</taxon>
        <taxon>Echinozoa</taxon>
        <taxon>Echinoidea</taxon>
        <taxon>Euechinoidea</taxon>
        <taxon>Echinacea</taxon>
        <taxon>Camarodonta</taxon>
        <taxon>Echinidea</taxon>
        <taxon>Strongylocentrotidae</taxon>
        <taxon>Strongylocentrotus</taxon>
    </lineage>
</organism>
<dbReference type="EnsemblMetazoa" id="XM_003730251">
    <property type="protein sequence ID" value="XP_003730299"/>
    <property type="gene ID" value="LOC588281"/>
</dbReference>
<dbReference type="PANTHER" id="PTHR12170:SF3">
    <property type="entry name" value="GH10162P"/>
    <property type="match status" value="1"/>
</dbReference>
<dbReference type="InterPro" id="IPR024964">
    <property type="entry name" value="CTLH/CRA"/>
</dbReference>
<protein>
    <submittedName>
        <fullName evidence="9">Uncharacterized protein</fullName>
    </submittedName>
</protein>
<dbReference type="GeneID" id="588281"/>
<dbReference type="FunCoup" id="A0A7M7GRA5">
    <property type="interactions" value="1688"/>
</dbReference>
<evidence type="ECO:0000256" key="2">
    <source>
        <dbReference type="ARBA" id="ARBA00022490"/>
    </source>
</evidence>
<comment type="subcellular location">
    <subcellularLocation>
        <location evidence="1">Cytoplasm</location>
    </subcellularLocation>
</comment>
<dbReference type="InterPro" id="IPR045098">
    <property type="entry name" value="Fyv10_fam"/>
</dbReference>
<reference evidence="10" key="1">
    <citation type="submission" date="2015-02" db="EMBL/GenBank/DDBJ databases">
        <title>Genome sequencing for Strongylocentrotus purpuratus.</title>
        <authorList>
            <person name="Murali S."/>
            <person name="Liu Y."/>
            <person name="Vee V."/>
            <person name="English A."/>
            <person name="Wang M."/>
            <person name="Skinner E."/>
            <person name="Han Y."/>
            <person name="Muzny D.M."/>
            <person name="Worley K.C."/>
            <person name="Gibbs R.A."/>
        </authorList>
    </citation>
    <scope>NUCLEOTIDE SEQUENCE</scope>
</reference>
<dbReference type="InterPro" id="IPR006594">
    <property type="entry name" value="LisH"/>
</dbReference>
<evidence type="ECO:0000256" key="4">
    <source>
        <dbReference type="ARBA" id="ARBA00022771"/>
    </source>
</evidence>
<dbReference type="InterPro" id="IPR027370">
    <property type="entry name" value="Znf-RING_euk"/>
</dbReference>
<keyword evidence="10" id="KW-1185">Reference proteome</keyword>
<dbReference type="GO" id="GO:0061630">
    <property type="term" value="F:ubiquitin protein ligase activity"/>
    <property type="evidence" value="ECO:0007669"/>
    <property type="project" value="InterPro"/>
</dbReference>
<sequence length="391" mass="44651">MEACMNVEREADKVLGKFHGVWNHAERTFDEMIENLASRQEELSKSPCDDQFNLFHNHLLLSSIKRVREITTRLSNEHKDIHSSVSKVGKSIDKNFVSELIDLNQDPTYGNEDRMKLLNTVVFEHFLRQGMLDIAENLSQEANLDVPESAKEPFVEINRILAALKERNLEPALQWALNHRDQLRAQNSSLEFKLHRLRFIELVRLGPEKQYEALFYARNFSQFAGAHEKELQVLMGSFLYIRQGLEVSPYARLLDPINWLDICDVFTQDACALLGLSIESPLTVGVSAGAIALPALQKIKQVMQQRQCHVMWTAKDELPIEVELEPSQRYHSIFACPILRQQASENNPPMRLACGHAISRDSLNKLINGSKIKCPYCPVESSPNDAKQLHL</sequence>
<keyword evidence="3" id="KW-0479">Metal-binding</keyword>
<evidence type="ECO:0000313" key="9">
    <source>
        <dbReference type="EnsemblMetazoa" id="XP_003730299"/>
    </source>
</evidence>
<feature type="zinc finger region" description="RING-Gid-type" evidence="6">
    <location>
        <begin position="336"/>
        <end position="377"/>
    </location>
</feature>
<feature type="domain" description="RING-Gid-type" evidence="8">
    <location>
        <begin position="336"/>
        <end position="377"/>
    </location>
</feature>
<keyword evidence="4 6" id="KW-0863">Zinc-finger</keyword>
<dbReference type="Pfam" id="PF10607">
    <property type="entry name" value="CTLH"/>
    <property type="match status" value="1"/>
</dbReference>
<dbReference type="InterPro" id="IPR006595">
    <property type="entry name" value="CTLH_C"/>
</dbReference>
<dbReference type="PANTHER" id="PTHR12170">
    <property type="entry name" value="MACROPHAGE ERYTHROBLAST ATTACHER-RELATED"/>
    <property type="match status" value="1"/>
</dbReference>
<dbReference type="Proteomes" id="UP000007110">
    <property type="component" value="Unassembled WGS sequence"/>
</dbReference>
<dbReference type="GO" id="GO:0005737">
    <property type="term" value="C:cytoplasm"/>
    <property type="evidence" value="ECO:0000318"/>
    <property type="project" value="GO_Central"/>
</dbReference>
<feature type="domain" description="CTLH" evidence="7">
    <location>
        <begin position="153"/>
        <end position="210"/>
    </location>
</feature>
<evidence type="ECO:0000313" key="10">
    <source>
        <dbReference type="Proteomes" id="UP000007110"/>
    </source>
</evidence>
<dbReference type="InterPro" id="IPR013144">
    <property type="entry name" value="CRA_dom"/>
</dbReference>
<dbReference type="SMART" id="SM00668">
    <property type="entry name" value="CTLH"/>
    <property type="match status" value="1"/>
</dbReference>
<evidence type="ECO:0000256" key="6">
    <source>
        <dbReference type="PROSITE-ProRule" id="PRU01215"/>
    </source>
</evidence>
<evidence type="ECO:0000259" key="8">
    <source>
        <dbReference type="PROSITE" id="PS51867"/>
    </source>
</evidence>
<dbReference type="SMART" id="SM00757">
    <property type="entry name" value="CRA"/>
    <property type="match status" value="1"/>
</dbReference>
<dbReference type="InParanoid" id="A0A7M7GRA5"/>
<dbReference type="InterPro" id="IPR044063">
    <property type="entry name" value="ZF_RING_GID"/>
</dbReference>
<dbReference type="RefSeq" id="XP_003730299.1">
    <property type="nucleotide sequence ID" value="XM_003730251.3"/>
</dbReference>
<dbReference type="OrthoDB" id="1933281at2759"/>
<dbReference type="PROSITE" id="PS50897">
    <property type="entry name" value="CTLH"/>
    <property type="match status" value="1"/>
</dbReference>
<dbReference type="GO" id="GO:0043161">
    <property type="term" value="P:proteasome-mediated ubiquitin-dependent protein catabolic process"/>
    <property type="evidence" value="ECO:0000318"/>
    <property type="project" value="GO_Central"/>
</dbReference>
<dbReference type="InterPro" id="IPR013083">
    <property type="entry name" value="Znf_RING/FYVE/PHD"/>
</dbReference>
<name>A0A7M7GRA5_STRPU</name>
<dbReference type="GO" id="GO:0008270">
    <property type="term" value="F:zinc ion binding"/>
    <property type="evidence" value="ECO:0007669"/>
    <property type="project" value="UniProtKB-KW"/>
</dbReference>
<reference evidence="9" key="2">
    <citation type="submission" date="2021-01" db="UniProtKB">
        <authorList>
            <consortium name="EnsemblMetazoa"/>
        </authorList>
    </citation>
    <scope>IDENTIFICATION</scope>
</reference>
<dbReference type="PROSITE" id="PS50896">
    <property type="entry name" value="LISH"/>
    <property type="match status" value="1"/>
</dbReference>
<evidence type="ECO:0000256" key="3">
    <source>
        <dbReference type="ARBA" id="ARBA00022723"/>
    </source>
</evidence>
<dbReference type="Gene3D" id="3.30.40.10">
    <property type="entry name" value="Zinc/RING finger domain, C3HC4 (zinc finger)"/>
    <property type="match status" value="1"/>
</dbReference>
<dbReference type="GO" id="GO:0034657">
    <property type="term" value="C:GID complex"/>
    <property type="evidence" value="ECO:0000318"/>
    <property type="project" value="GO_Central"/>
</dbReference>
<evidence type="ECO:0000259" key="7">
    <source>
        <dbReference type="PROSITE" id="PS50897"/>
    </source>
</evidence>
<dbReference type="GO" id="GO:0005634">
    <property type="term" value="C:nucleus"/>
    <property type="evidence" value="ECO:0000318"/>
    <property type="project" value="GO_Central"/>
</dbReference>
<evidence type="ECO:0000256" key="5">
    <source>
        <dbReference type="ARBA" id="ARBA00022833"/>
    </source>
</evidence>
<accession>A0A7M7GRA5</accession>
<proteinExistence type="predicted"/>
<evidence type="ECO:0000256" key="1">
    <source>
        <dbReference type="ARBA" id="ARBA00004496"/>
    </source>
</evidence>
<keyword evidence="2" id="KW-0963">Cytoplasm</keyword>